<dbReference type="InterPro" id="IPR036691">
    <property type="entry name" value="Endo/exonu/phosph_ase_sf"/>
</dbReference>
<dbReference type="Pfam" id="PF03372">
    <property type="entry name" value="Exo_endo_phos"/>
    <property type="match status" value="1"/>
</dbReference>
<evidence type="ECO:0000313" key="3">
    <source>
        <dbReference type="EMBL" id="OLF07982.1"/>
    </source>
</evidence>
<keyword evidence="4" id="KW-1185">Reference proteome</keyword>
<feature type="domain" description="Endonuclease/exonuclease/phosphatase" evidence="2">
    <location>
        <begin position="118"/>
        <end position="321"/>
    </location>
</feature>
<dbReference type="SUPFAM" id="SSF56219">
    <property type="entry name" value="DNase I-like"/>
    <property type="match status" value="1"/>
</dbReference>
<dbReference type="Gene3D" id="3.60.10.10">
    <property type="entry name" value="Endonuclease/exonuclease/phosphatase"/>
    <property type="match status" value="1"/>
</dbReference>
<keyword evidence="1" id="KW-1133">Transmembrane helix</keyword>
<dbReference type="GO" id="GO:0003824">
    <property type="term" value="F:catalytic activity"/>
    <property type="evidence" value="ECO:0007669"/>
    <property type="project" value="InterPro"/>
</dbReference>
<feature type="transmembrane region" description="Helical" evidence="1">
    <location>
        <begin position="80"/>
        <end position="101"/>
    </location>
</feature>
<name>A0A1Q8C0V9_9PSEU</name>
<dbReference type="STRING" id="1912961.BU204_34875"/>
<evidence type="ECO:0000313" key="4">
    <source>
        <dbReference type="Proteomes" id="UP000185596"/>
    </source>
</evidence>
<gene>
    <name evidence="3" type="ORF">BU204_34875</name>
</gene>
<dbReference type="Proteomes" id="UP000185596">
    <property type="component" value="Unassembled WGS sequence"/>
</dbReference>
<reference evidence="3 4" key="1">
    <citation type="submission" date="2016-12" db="EMBL/GenBank/DDBJ databases">
        <title>The draft genome sequence of Actinophytocola sp. 11-183.</title>
        <authorList>
            <person name="Wang W."/>
            <person name="Yuan L."/>
        </authorList>
    </citation>
    <scope>NUCLEOTIDE SEQUENCE [LARGE SCALE GENOMIC DNA]</scope>
    <source>
        <strain evidence="3 4">11-183</strain>
    </source>
</reference>
<keyword evidence="1" id="KW-0472">Membrane</keyword>
<feature type="transmembrane region" description="Helical" evidence="1">
    <location>
        <begin position="51"/>
        <end position="73"/>
    </location>
</feature>
<sequence>MDLPAGDPGAEEPASRRRPGGRRIGFLVWLLGLLYVAFVGLRIWGLESTEYLVAAMALTPYLAVFGLAWGLLALLLRRRVVAGVVLLLTVALLALLAPRVLSDGQPGANGERIRIMAVNLFLGRADARTVADLVRTQEVDVLVLPELTEAAVSRLDDAGLRTLLPNRVFDTGLGGEGTGIASSYPLRQVVLMDETTMSQPSVVVDLPVGEDVELTAVHVQPGVRPNTAGTWSDELGKLPSPVSRERARILAGDFNASMDHHAFRELVDRGYADAAEETGQALTPTWSSWPIGPPVTIDHVLADRRCAIASYAVLDVPGTDHNAVLAEVILP</sequence>
<comment type="caution">
    <text evidence="3">The sequence shown here is derived from an EMBL/GenBank/DDBJ whole genome shotgun (WGS) entry which is preliminary data.</text>
</comment>
<accession>A0A1Q8C0V9</accession>
<dbReference type="EMBL" id="MSIE01000099">
    <property type="protein sequence ID" value="OLF07982.1"/>
    <property type="molecule type" value="Genomic_DNA"/>
</dbReference>
<protein>
    <recommendedName>
        <fullName evidence="2">Endonuclease/exonuclease/phosphatase domain-containing protein</fullName>
    </recommendedName>
</protein>
<organism evidence="3 4">
    <name type="scientific">Actinophytocola xanthii</name>
    <dbReference type="NCBI Taxonomy" id="1912961"/>
    <lineage>
        <taxon>Bacteria</taxon>
        <taxon>Bacillati</taxon>
        <taxon>Actinomycetota</taxon>
        <taxon>Actinomycetes</taxon>
        <taxon>Pseudonocardiales</taxon>
        <taxon>Pseudonocardiaceae</taxon>
    </lineage>
</organism>
<evidence type="ECO:0000259" key="2">
    <source>
        <dbReference type="Pfam" id="PF03372"/>
    </source>
</evidence>
<dbReference type="InterPro" id="IPR005135">
    <property type="entry name" value="Endo/exonuclease/phosphatase"/>
</dbReference>
<dbReference type="AlphaFoldDB" id="A0A1Q8C0V9"/>
<evidence type="ECO:0000256" key="1">
    <source>
        <dbReference type="SAM" id="Phobius"/>
    </source>
</evidence>
<keyword evidence="1" id="KW-0812">Transmembrane</keyword>
<proteinExistence type="predicted"/>
<feature type="transmembrane region" description="Helical" evidence="1">
    <location>
        <begin position="24"/>
        <end position="45"/>
    </location>
</feature>